<evidence type="ECO:0000313" key="1">
    <source>
        <dbReference type="EMBL" id="WWX26202.1"/>
    </source>
</evidence>
<sequence length="156" mass="16748">MMPGEFYVEGGKARTSLTAIESAIAGLESRLEAVKGQTDKLSGESPFEGSAVADWQTAESNLVMAGAPGARYKLHDFSIAVHNLSGSQVTVRLYKKINGAERKVYEQSFDAAADPPGLPVVNGTWAIHDPLRVTIKSNDPADNGKSVDYDFMLEAM</sequence>
<name>A0ABZ2J5L1_9CHLR</name>
<gene>
    <name evidence="1" type="ORF">V8247_04315</name>
</gene>
<dbReference type="Proteomes" id="UP001375370">
    <property type="component" value="Chromosome"/>
</dbReference>
<reference evidence="1 2" key="1">
    <citation type="submission" date="2024-03" db="EMBL/GenBank/DDBJ databases">
        <title>A Dehalogenimonas Isolated from Estuarine Sediments Dihaloeliminates Chlorinated Alkanes.</title>
        <authorList>
            <person name="Yang Y."/>
            <person name="Wang H."/>
        </authorList>
    </citation>
    <scope>NUCLEOTIDE SEQUENCE [LARGE SCALE GENOMIC DNA]</scope>
    <source>
        <strain evidence="1 2">W</strain>
    </source>
</reference>
<proteinExistence type="predicted"/>
<protein>
    <submittedName>
        <fullName evidence="1">Uncharacterized protein</fullName>
    </submittedName>
</protein>
<organism evidence="1 2">
    <name type="scientific">Candidatus Dehalogenimonas loeffleri</name>
    <dbReference type="NCBI Taxonomy" id="3127115"/>
    <lineage>
        <taxon>Bacteria</taxon>
        <taxon>Bacillati</taxon>
        <taxon>Chloroflexota</taxon>
        <taxon>Dehalococcoidia</taxon>
        <taxon>Dehalococcoidales</taxon>
        <taxon>Dehalococcoidaceae</taxon>
        <taxon>Dehalogenimonas</taxon>
    </lineage>
</organism>
<accession>A0ABZ2J5L1</accession>
<keyword evidence="2" id="KW-1185">Reference proteome</keyword>
<dbReference type="EMBL" id="CP146612">
    <property type="protein sequence ID" value="WWX26202.1"/>
    <property type="molecule type" value="Genomic_DNA"/>
</dbReference>
<dbReference type="RefSeq" id="WP_338739141.1">
    <property type="nucleotide sequence ID" value="NZ_CP146612.1"/>
</dbReference>
<evidence type="ECO:0000313" key="2">
    <source>
        <dbReference type="Proteomes" id="UP001375370"/>
    </source>
</evidence>